<feature type="signal peptide" evidence="12">
    <location>
        <begin position="1"/>
        <end position="20"/>
    </location>
</feature>
<evidence type="ECO:0000313" key="14">
    <source>
        <dbReference type="Proteomes" id="UP000182412"/>
    </source>
</evidence>
<dbReference type="InterPro" id="IPR024932">
    <property type="entry name" value="ApbE"/>
</dbReference>
<evidence type="ECO:0000256" key="6">
    <source>
        <dbReference type="ARBA" id="ARBA00022827"/>
    </source>
</evidence>
<feature type="chain" id="PRO_5039927177" description="FAD:protein FMN transferase" evidence="12">
    <location>
        <begin position="21"/>
        <end position="355"/>
    </location>
</feature>
<dbReference type="EMBL" id="FNJQ01000026">
    <property type="protein sequence ID" value="SDP57142.1"/>
    <property type="molecule type" value="Genomic_DNA"/>
</dbReference>
<dbReference type="Gene3D" id="3.10.520.10">
    <property type="entry name" value="ApbE-like domains"/>
    <property type="match status" value="1"/>
</dbReference>
<dbReference type="SUPFAM" id="SSF143631">
    <property type="entry name" value="ApbE-like"/>
    <property type="match status" value="1"/>
</dbReference>
<evidence type="ECO:0000256" key="3">
    <source>
        <dbReference type="ARBA" id="ARBA00022630"/>
    </source>
</evidence>
<evidence type="ECO:0000256" key="1">
    <source>
        <dbReference type="ARBA" id="ARBA00011955"/>
    </source>
</evidence>
<dbReference type="Proteomes" id="UP000182412">
    <property type="component" value="Unassembled WGS sequence"/>
</dbReference>
<dbReference type="PANTHER" id="PTHR30040:SF2">
    <property type="entry name" value="FAD:PROTEIN FMN TRANSFERASE"/>
    <property type="match status" value="1"/>
</dbReference>
<protein>
    <recommendedName>
        <fullName evidence="2 10">FAD:protein FMN transferase</fullName>
        <ecNumber evidence="1 10">2.7.1.180</ecNumber>
    </recommendedName>
    <alternativeName>
        <fullName evidence="8 10">Flavin transferase</fullName>
    </alternativeName>
</protein>
<feature type="binding site" evidence="11">
    <location>
        <position position="293"/>
    </location>
    <ligand>
        <name>Mg(2+)</name>
        <dbReference type="ChEBI" id="CHEBI:18420"/>
    </ligand>
</feature>
<accession>A0A1H0TSS9</accession>
<gene>
    <name evidence="13" type="ORF">SAMN05216366_1263</name>
</gene>
<evidence type="ECO:0000256" key="9">
    <source>
        <dbReference type="ARBA" id="ARBA00048540"/>
    </source>
</evidence>
<evidence type="ECO:0000256" key="10">
    <source>
        <dbReference type="PIRNR" id="PIRNR006268"/>
    </source>
</evidence>
<dbReference type="GO" id="GO:0046872">
    <property type="term" value="F:metal ion binding"/>
    <property type="evidence" value="ECO:0007669"/>
    <property type="project" value="UniProtKB-UniRule"/>
</dbReference>
<reference evidence="13 14" key="1">
    <citation type="submission" date="2016-10" db="EMBL/GenBank/DDBJ databases">
        <authorList>
            <person name="de Groot N.N."/>
        </authorList>
    </citation>
    <scope>NUCLEOTIDE SEQUENCE [LARGE SCALE GENOMIC DNA]</scope>
    <source>
        <strain evidence="13 14">S137</strain>
    </source>
</reference>
<keyword evidence="6 10" id="KW-0274">FAD</keyword>
<keyword evidence="12" id="KW-0732">Signal</keyword>
<dbReference type="AlphaFoldDB" id="A0A1H0TSS9"/>
<feature type="binding site" evidence="11">
    <location>
        <position position="297"/>
    </location>
    <ligand>
        <name>Mg(2+)</name>
        <dbReference type="ChEBI" id="CHEBI:18420"/>
    </ligand>
</feature>
<evidence type="ECO:0000256" key="12">
    <source>
        <dbReference type="SAM" id="SignalP"/>
    </source>
</evidence>
<evidence type="ECO:0000256" key="7">
    <source>
        <dbReference type="ARBA" id="ARBA00022842"/>
    </source>
</evidence>
<evidence type="ECO:0000256" key="2">
    <source>
        <dbReference type="ARBA" id="ARBA00016337"/>
    </source>
</evidence>
<evidence type="ECO:0000313" key="13">
    <source>
        <dbReference type="EMBL" id="SDP57142.1"/>
    </source>
</evidence>
<dbReference type="PANTHER" id="PTHR30040">
    <property type="entry name" value="THIAMINE BIOSYNTHESIS LIPOPROTEIN APBE"/>
    <property type="match status" value="1"/>
</dbReference>
<dbReference type="PIRSF" id="PIRSF006268">
    <property type="entry name" value="ApbE"/>
    <property type="match status" value="1"/>
</dbReference>
<evidence type="ECO:0000256" key="8">
    <source>
        <dbReference type="ARBA" id="ARBA00031306"/>
    </source>
</evidence>
<keyword evidence="13" id="KW-0449">Lipoprotein</keyword>
<keyword evidence="4 10" id="KW-0808">Transferase</keyword>
<evidence type="ECO:0000256" key="4">
    <source>
        <dbReference type="ARBA" id="ARBA00022679"/>
    </source>
</evidence>
<organism evidence="13 14">
    <name type="scientific">Selenomonas ruminantium</name>
    <dbReference type="NCBI Taxonomy" id="971"/>
    <lineage>
        <taxon>Bacteria</taxon>
        <taxon>Bacillati</taxon>
        <taxon>Bacillota</taxon>
        <taxon>Negativicutes</taxon>
        <taxon>Selenomonadales</taxon>
        <taxon>Selenomonadaceae</taxon>
        <taxon>Selenomonas</taxon>
    </lineage>
</organism>
<dbReference type="Pfam" id="PF02424">
    <property type="entry name" value="ApbE"/>
    <property type="match status" value="1"/>
</dbReference>
<dbReference type="EC" id="2.7.1.180" evidence="1 10"/>
<sequence length="355" mass="38792">MLVKRIVRSCILLLVLCLCAGCGEQSDVKRSDIVLDTAVTLTARGEDAQAAIDESMARIRNIDNMVNPNVPDSDVSKLSQNAGTGKWVPLQPETYKMLAVAQDYARKTNGAFDVTTKPLVDLWGIGTDHAKVPTPAELSEAQKKVGWQKLELNEGTHSARLVQKGMGVDLGGIAKGFAVDEVRKIYARYGIKDGLINLGSSSMYALGVNQEGQPWRIGLRHPRKEDAQEKMAILPLENEALSTSGDYERFFEANGTRYHHILDPRTGWPAMSGAMSVTIVAADRVKDGGMLTDILTTAVFVLGPEQGARFLRGQDGIEGAITDGRYQLWTTGNMATDLLEVSPDFHFWQESGENL</sequence>
<dbReference type="OrthoDB" id="9778595at2"/>
<name>A0A1H0TSS9_SELRU</name>
<proteinExistence type="inferred from homology"/>
<dbReference type="RefSeq" id="WP_074572944.1">
    <property type="nucleotide sequence ID" value="NZ_FNJQ01000026.1"/>
</dbReference>
<keyword evidence="3 10" id="KW-0285">Flavoprotein</keyword>
<dbReference type="InterPro" id="IPR003374">
    <property type="entry name" value="ApbE-like_sf"/>
</dbReference>
<evidence type="ECO:0000256" key="5">
    <source>
        <dbReference type="ARBA" id="ARBA00022723"/>
    </source>
</evidence>
<keyword evidence="5 10" id="KW-0479">Metal-binding</keyword>
<comment type="cofactor">
    <cofactor evidence="11">
        <name>Mg(2+)</name>
        <dbReference type="ChEBI" id="CHEBI:18420"/>
    </cofactor>
    <cofactor evidence="11">
        <name>Mn(2+)</name>
        <dbReference type="ChEBI" id="CHEBI:29035"/>
    </cofactor>
    <text evidence="11">Magnesium. Can also use manganese.</text>
</comment>
<feature type="binding site" evidence="11">
    <location>
        <position position="172"/>
    </location>
    <ligand>
        <name>Mg(2+)</name>
        <dbReference type="ChEBI" id="CHEBI:18420"/>
    </ligand>
</feature>
<comment type="catalytic activity">
    <reaction evidence="9 10">
        <text>L-threonyl-[protein] + FAD = FMN-L-threonyl-[protein] + AMP + H(+)</text>
        <dbReference type="Rhea" id="RHEA:36847"/>
        <dbReference type="Rhea" id="RHEA-COMP:11060"/>
        <dbReference type="Rhea" id="RHEA-COMP:11061"/>
        <dbReference type="ChEBI" id="CHEBI:15378"/>
        <dbReference type="ChEBI" id="CHEBI:30013"/>
        <dbReference type="ChEBI" id="CHEBI:57692"/>
        <dbReference type="ChEBI" id="CHEBI:74257"/>
        <dbReference type="ChEBI" id="CHEBI:456215"/>
        <dbReference type="EC" id="2.7.1.180"/>
    </reaction>
</comment>
<dbReference type="GO" id="GO:0016740">
    <property type="term" value="F:transferase activity"/>
    <property type="evidence" value="ECO:0007669"/>
    <property type="project" value="UniProtKB-UniRule"/>
</dbReference>
<keyword evidence="7 10" id="KW-0460">Magnesium</keyword>
<evidence type="ECO:0000256" key="11">
    <source>
        <dbReference type="PIRSR" id="PIRSR006268-2"/>
    </source>
</evidence>
<comment type="similarity">
    <text evidence="10">Belongs to the ApbE family.</text>
</comment>